<dbReference type="EMBL" id="CP133461">
    <property type="protein sequence ID" value="WMV78182.1"/>
    <property type="molecule type" value="Genomic_DNA"/>
</dbReference>
<accession>A0ABY9QJJ9</accession>
<dbReference type="Proteomes" id="UP001297580">
    <property type="component" value="Chromosome"/>
</dbReference>
<protein>
    <submittedName>
        <fullName evidence="1">Uncharacterized protein</fullName>
    </submittedName>
</protein>
<organism evidence="1 2">
    <name type="scientific">Geobacillus thermodenitrificans</name>
    <dbReference type="NCBI Taxonomy" id="33940"/>
    <lineage>
        <taxon>Bacteria</taxon>
        <taxon>Bacillati</taxon>
        <taxon>Bacillota</taxon>
        <taxon>Bacilli</taxon>
        <taxon>Bacillales</taxon>
        <taxon>Anoxybacillaceae</taxon>
        <taxon>Geobacillus</taxon>
    </lineage>
</organism>
<proteinExistence type="predicted"/>
<gene>
    <name evidence="1" type="ORF">HSX42_05005</name>
</gene>
<evidence type="ECO:0000313" key="2">
    <source>
        <dbReference type="Proteomes" id="UP001297580"/>
    </source>
</evidence>
<keyword evidence="2" id="KW-1185">Reference proteome</keyword>
<name>A0ABY9QJJ9_GEOTD</name>
<sequence length="87" mass="10316">MVDEKKDSGMKAVLKPWWCIKHAWPRHDKKKCGRRIDVTDISFPVARLHDGTLRQLQQLEQRLREETGEEIVLVAYQRKTMDEGRTK</sequence>
<reference evidence="1 2" key="1">
    <citation type="submission" date="2023-08" db="EMBL/GenBank/DDBJ databases">
        <title>Complete genome sequence of Geobacillus thermodenitrificans K1041, a genetically tractable strain representative of the genus Geobacillus.</title>
        <authorList>
            <person name="Kani S."/>
            <person name="Suzuki H."/>
        </authorList>
    </citation>
    <scope>NUCLEOTIDE SEQUENCE [LARGE SCALE GENOMIC DNA]</scope>
    <source>
        <strain evidence="1 2">K1041</strain>
    </source>
</reference>
<dbReference type="RefSeq" id="WP_011887025.1">
    <property type="nucleotide sequence ID" value="NZ_CP133461.1"/>
</dbReference>
<evidence type="ECO:0000313" key="1">
    <source>
        <dbReference type="EMBL" id="WMV78182.1"/>
    </source>
</evidence>